<keyword evidence="4" id="KW-1015">Disulfide bond</keyword>
<evidence type="ECO:0000259" key="5">
    <source>
        <dbReference type="PROSITE" id="PS50240"/>
    </source>
</evidence>
<proteinExistence type="predicted"/>
<dbReference type="CDD" id="cd00190">
    <property type="entry name" value="Tryp_SPc"/>
    <property type="match status" value="1"/>
</dbReference>
<evidence type="ECO:0000313" key="7">
    <source>
        <dbReference type="Proteomes" id="UP000823561"/>
    </source>
</evidence>
<dbReference type="PANTHER" id="PTHR24271">
    <property type="entry name" value="KALLIKREIN-RELATED"/>
    <property type="match status" value="1"/>
</dbReference>
<dbReference type="InterPro" id="IPR009003">
    <property type="entry name" value="Peptidase_S1_PA"/>
</dbReference>
<feature type="domain" description="Peptidase S1" evidence="5">
    <location>
        <begin position="11"/>
        <end position="146"/>
    </location>
</feature>
<dbReference type="Proteomes" id="UP000823561">
    <property type="component" value="Chromosome 3"/>
</dbReference>
<comment type="caution">
    <text evidence="6">The sequence shown here is derived from an EMBL/GenBank/DDBJ whole genome shotgun (WGS) entry which is preliminary data.</text>
</comment>
<dbReference type="FunFam" id="2.40.10.10:FF:000036">
    <property type="entry name" value="Trypsin beta"/>
    <property type="match status" value="1"/>
</dbReference>
<accession>A0AAV6HAQ1</accession>
<dbReference type="SUPFAM" id="SSF50494">
    <property type="entry name" value="Trypsin-like serine proteases"/>
    <property type="match status" value="1"/>
</dbReference>
<gene>
    <name evidence="6" type="ORF">AALO_G00035860</name>
</gene>
<evidence type="ECO:0000256" key="3">
    <source>
        <dbReference type="ARBA" id="ARBA00022825"/>
    </source>
</evidence>
<dbReference type="EMBL" id="JADWDJ010000003">
    <property type="protein sequence ID" value="KAG5282891.1"/>
    <property type="molecule type" value="Genomic_DNA"/>
</dbReference>
<evidence type="ECO:0000256" key="2">
    <source>
        <dbReference type="ARBA" id="ARBA00022801"/>
    </source>
</evidence>
<evidence type="ECO:0000256" key="4">
    <source>
        <dbReference type="ARBA" id="ARBA00023157"/>
    </source>
</evidence>
<sequence length="148" mass="16417">MCCVAGLSPPLQLKSKAKLSKCVKLLGLPKKDGEVPARTRCWVAGWGMKAPNSHAEHLLQEALVHMVDQKECADSWQKYFNHSHMMCSSTSQGKGFCQGDSGGPLVCNTKLQGLDAYTSQDCRNRAYPQVYTRVSAFLPWIKKVMGRK</sequence>
<dbReference type="SMART" id="SM00020">
    <property type="entry name" value="Tryp_SPc"/>
    <property type="match status" value="1"/>
</dbReference>
<dbReference type="GO" id="GO:0006508">
    <property type="term" value="P:proteolysis"/>
    <property type="evidence" value="ECO:0007669"/>
    <property type="project" value="UniProtKB-KW"/>
</dbReference>
<evidence type="ECO:0000256" key="1">
    <source>
        <dbReference type="ARBA" id="ARBA00022670"/>
    </source>
</evidence>
<dbReference type="InterPro" id="IPR001254">
    <property type="entry name" value="Trypsin_dom"/>
</dbReference>
<dbReference type="InterPro" id="IPR043504">
    <property type="entry name" value="Peptidase_S1_PA_chymotrypsin"/>
</dbReference>
<keyword evidence="1" id="KW-0645">Protease</keyword>
<keyword evidence="2" id="KW-0378">Hydrolase</keyword>
<dbReference type="AlphaFoldDB" id="A0AAV6HAQ1"/>
<reference evidence="6" key="1">
    <citation type="submission" date="2020-10" db="EMBL/GenBank/DDBJ databases">
        <title>Chromosome-scale genome assembly of the Allis shad, Alosa alosa.</title>
        <authorList>
            <person name="Margot Z."/>
            <person name="Christophe K."/>
            <person name="Cabau C."/>
            <person name="Louis A."/>
            <person name="Berthelot C."/>
            <person name="Parey E."/>
            <person name="Roest Crollius H."/>
            <person name="Montfort J."/>
            <person name="Robinson-Rechavi M."/>
            <person name="Bucao C."/>
            <person name="Bouchez O."/>
            <person name="Gislard M."/>
            <person name="Lluch J."/>
            <person name="Milhes M."/>
            <person name="Lampietro C."/>
            <person name="Lopez Roques C."/>
            <person name="Donnadieu C."/>
            <person name="Braasch I."/>
            <person name="Desvignes T."/>
            <person name="Postlethwait J."/>
            <person name="Bobe J."/>
            <person name="Guiguen Y."/>
        </authorList>
    </citation>
    <scope>NUCLEOTIDE SEQUENCE</scope>
    <source>
        <strain evidence="6">M-15738</strain>
        <tissue evidence="6">Blood</tissue>
    </source>
</reference>
<keyword evidence="3" id="KW-0720">Serine protease</keyword>
<keyword evidence="7" id="KW-1185">Reference proteome</keyword>
<dbReference type="Pfam" id="PF00089">
    <property type="entry name" value="Trypsin"/>
    <property type="match status" value="1"/>
</dbReference>
<name>A0AAV6HAQ1_9TELE</name>
<dbReference type="GO" id="GO:0004252">
    <property type="term" value="F:serine-type endopeptidase activity"/>
    <property type="evidence" value="ECO:0007669"/>
    <property type="project" value="InterPro"/>
</dbReference>
<dbReference type="PANTHER" id="PTHR24271:SF80">
    <property type="entry name" value="GRANZYME 3, TANDEM DUPLICATE 1-RELATED"/>
    <property type="match status" value="1"/>
</dbReference>
<dbReference type="PROSITE" id="PS50240">
    <property type="entry name" value="TRYPSIN_DOM"/>
    <property type="match status" value="1"/>
</dbReference>
<organism evidence="6 7">
    <name type="scientific">Alosa alosa</name>
    <name type="common">allis shad</name>
    <dbReference type="NCBI Taxonomy" id="278164"/>
    <lineage>
        <taxon>Eukaryota</taxon>
        <taxon>Metazoa</taxon>
        <taxon>Chordata</taxon>
        <taxon>Craniata</taxon>
        <taxon>Vertebrata</taxon>
        <taxon>Euteleostomi</taxon>
        <taxon>Actinopterygii</taxon>
        <taxon>Neopterygii</taxon>
        <taxon>Teleostei</taxon>
        <taxon>Clupei</taxon>
        <taxon>Clupeiformes</taxon>
        <taxon>Clupeoidei</taxon>
        <taxon>Clupeidae</taxon>
        <taxon>Alosa</taxon>
    </lineage>
</organism>
<protein>
    <recommendedName>
        <fullName evidence="5">Peptidase S1 domain-containing protein</fullName>
    </recommendedName>
</protein>
<dbReference type="Gene3D" id="2.40.10.10">
    <property type="entry name" value="Trypsin-like serine proteases"/>
    <property type="match status" value="1"/>
</dbReference>
<evidence type="ECO:0000313" key="6">
    <source>
        <dbReference type="EMBL" id="KAG5282891.1"/>
    </source>
</evidence>